<feature type="signal peptide" evidence="2">
    <location>
        <begin position="1"/>
        <end position="17"/>
    </location>
</feature>
<dbReference type="EMBL" id="JAUCMV010000002">
    <property type="protein sequence ID" value="KAK0415995.1"/>
    <property type="molecule type" value="Genomic_DNA"/>
</dbReference>
<protein>
    <submittedName>
        <fullName evidence="3">Uncharacterized protein</fullName>
    </submittedName>
</protein>
<feature type="region of interest" description="Disordered" evidence="1">
    <location>
        <begin position="33"/>
        <end position="135"/>
    </location>
</feature>
<reference evidence="3" key="1">
    <citation type="submission" date="2023-06" db="EMBL/GenBank/DDBJ databases">
        <title>Genomic analysis of the entomopathogenic nematode Steinernema hermaphroditum.</title>
        <authorList>
            <person name="Schwarz E.M."/>
            <person name="Heppert J.K."/>
            <person name="Baniya A."/>
            <person name="Schwartz H.T."/>
            <person name="Tan C.-H."/>
            <person name="Antoshechkin I."/>
            <person name="Sternberg P.W."/>
            <person name="Goodrich-Blair H."/>
            <person name="Dillman A.R."/>
        </authorList>
    </citation>
    <scope>NUCLEOTIDE SEQUENCE</scope>
    <source>
        <strain evidence="3">PS9179</strain>
        <tissue evidence="3">Whole animal</tissue>
    </source>
</reference>
<accession>A0AA39I2Q7</accession>
<dbReference type="AlphaFoldDB" id="A0AA39I2Q7"/>
<evidence type="ECO:0000256" key="1">
    <source>
        <dbReference type="SAM" id="MobiDB-lite"/>
    </source>
</evidence>
<name>A0AA39I2Q7_9BILA</name>
<sequence>MSMPAETGLLLCSSALALVSPFALFLCAKQKASTVSPAQPAAPPKKAPAPGADKNPTSISGNKLSDLKPKQVPLNEKEAKIAQGQKKGKGDYPTMEDVVSDWSTDDGDKKKKKAKDGGKTKSIKDEKAAGKPNQK</sequence>
<organism evidence="3 5">
    <name type="scientific">Steinernema hermaphroditum</name>
    <dbReference type="NCBI Taxonomy" id="289476"/>
    <lineage>
        <taxon>Eukaryota</taxon>
        <taxon>Metazoa</taxon>
        <taxon>Ecdysozoa</taxon>
        <taxon>Nematoda</taxon>
        <taxon>Chromadorea</taxon>
        <taxon>Rhabditida</taxon>
        <taxon>Tylenchina</taxon>
        <taxon>Panagrolaimomorpha</taxon>
        <taxon>Strongyloidoidea</taxon>
        <taxon>Steinernematidae</taxon>
        <taxon>Steinernema</taxon>
    </lineage>
</organism>
<gene>
    <name evidence="3" type="ORF">QR680_012238</name>
    <name evidence="4" type="ORF">QR680_012254</name>
</gene>
<dbReference type="Proteomes" id="UP001175271">
    <property type="component" value="Unassembled WGS sequence"/>
</dbReference>
<evidence type="ECO:0000313" key="5">
    <source>
        <dbReference type="Proteomes" id="UP001175271"/>
    </source>
</evidence>
<evidence type="ECO:0000313" key="4">
    <source>
        <dbReference type="EMBL" id="KAK0416023.1"/>
    </source>
</evidence>
<feature type="chain" id="PRO_5041630296" evidence="2">
    <location>
        <begin position="18"/>
        <end position="135"/>
    </location>
</feature>
<feature type="compositionally biased region" description="Basic and acidic residues" evidence="1">
    <location>
        <begin position="65"/>
        <end position="80"/>
    </location>
</feature>
<comment type="caution">
    <text evidence="3">The sequence shown here is derived from an EMBL/GenBank/DDBJ whole genome shotgun (WGS) entry which is preliminary data.</text>
</comment>
<dbReference type="EMBL" id="JAUCMV010000002">
    <property type="protein sequence ID" value="KAK0416023.1"/>
    <property type="molecule type" value="Genomic_DNA"/>
</dbReference>
<evidence type="ECO:0000313" key="3">
    <source>
        <dbReference type="EMBL" id="KAK0415995.1"/>
    </source>
</evidence>
<evidence type="ECO:0000256" key="2">
    <source>
        <dbReference type="SAM" id="SignalP"/>
    </source>
</evidence>
<keyword evidence="2" id="KW-0732">Signal</keyword>
<keyword evidence="5" id="KW-1185">Reference proteome</keyword>
<proteinExistence type="predicted"/>
<feature type="compositionally biased region" description="Basic and acidic residues" evidence="1">
    <location>
        <begin position="115"/>
        <end position="129"/>
    </location>
</feature>